<gene>
    <name evidence="2" type="ORF">ACFYKT_16770</name>
</gene>
<keyword evidence="3" id="KW-1185">Reference proteome</keyword>
<dbReference type="EMBL" id="JBIACJ010000009">
    <property type="protein sequence ID" value="MFE8697997.1"/>
    <property type="molecule type" value="Genomic_DNA"/>
</dbReference>
<dbReference type="Proteomes" id="UP001601058">
    <property type="component" value="Unassembled WGS sequence"/>
</dbReference>
<feature type="transmembrane region" description="Helical" evidence="1">
    <location>
        <begin position="6"/>
        <end position="25"/>
    </location>
</feature>
<feature type="transmembrane region" description="Helical" evidence="1">
    <location>
        <begin position="63"/>
        <end position="82"/>
    </location>
</feature>
<keyword evidence="1" id="KW-0812">Transmembrane</keyword>
<sequence>MVLLINIITMSVLIIIFILLVLGYFKNGFFSITILYRFTILLVPIILFIVNLIFLYLTKSSLIFLSILPLLIPLIYSSIVKFQDLHGHRTYKEFKEFSKVLVRAANESKIKISQDDVRIRVKQRNNISIIFNVYSTSDEQKIKFLITDFQKTVKNAYEKYNVEFLIDKKKVNNSPFDIIQYN</sequence>
<evidence type="ECO:0000313" key="3">
    <source>
        <dbReference type="Proteomes" id="UP001601058"/>
    </source>
</evidence>
<comment type="caution">
    <text evidence="2">The sequence shown here is derived from an EMBL/GenBank/DDBJ whole genome shotgun (WGS) entry which is preliminary data.</text>
</comment>
<keyword evidence="1" id="KW-1133">Transmembrane helix</keyword>
<keyword evidence="1" id="KW-0472">Membrane</keyword>
<organism evidence="2 3">
    <name type="scientific">Cytobacillus mangrovibacter</name>
    <dbReference type="NCBI Taxonomy" id="3299024"/>
    <lineage>
        <taxon>Bacteria</taxon>
        <taxon>Bacillati</taxon>
        <taxon>Bacillota</taxon>
        <taxon>Bacilli</taxon>
        <taxon>Bacillales</taxon>
        <taxon>Bacillaceae</taxon>
        <taxon>Cytobacillus</taxon>
    </lineage>
</organism>
<accession>A0ABW6K5J0</accession>
<evidence type="ECO:0000313" key="2">
    <source>
        <dbReference type="EMBL" id="MFE8697997.1"/>
    </source>
</evidence>
<protein>
    <submittedName>
        <fullName evidence="2">Uncharacterized protein</fullName>
    </submittedName>
</protein>
<evidence type="ECO:0000256" key="1">
    <source>
        <dbReference type="SAM" id="Phobius"/>
    </source>
</evidence>
<reference evidence="2 3" key="1">
    <citation type="submission" date="2024-08" db="EMBL/GenBank/DDBJ databases">
        <title>Two novel Cytobacillus novel species.</title>
        <authorList>
            <person name="Liu G."/>
        </authorList>
    </citation>
    <scope>NUCLEOTIDE SEQUENCE [LARGE SCALE GENOMIC DNA]</scope>
    <source>
        <strain evidence="2 3">FJAT-53684</strain>
    </source>
</reference>
<name>A0ABW6K5J0_9BACI</name>
<dbReference type="RefSeq" id="WP_389221968.1">
    <property type="nucleotide sequence ID" value="NZ_JBIACJ010000009.1"/>
</dbReference>
<feature type="transmembrane region" description="Helical" evidence="1">
    <location>
        <begin position="34"/>
        <end position="57"/>
    </location>
</feature>
<proteinExistence type="predicted"/>